<feature type="transmembrane region" description="Helical" evidence="1">
    <location>
        <begin position="20"/>
        <end position="39"/>
    </location>
</feature>
<sequence>MTFGQFAKNLSDWCGRARTFQLAIVAIVLWACSGPYFHFNDTWQLIINTSTTIITFLMVFLIQNTQNRDNDALHIKLDELLRVTKGAQDQLLNLENLDAHQLKALREQYAKIGELARRECSEEELIPVAITLHEDVPEQEPRQDVRP</sequence>
<evidence type="ECO:0000256" key="1">
    <source>
        <dbReference type="SAM" id="Phobius"/>
    </source>
</evidence>
<dbReference type="OrthoDB" id="119761at2"/>
<dbReference type="EMBL" id="VJOY01000005">
    <property type="protein sequence ID" value="TRX75311.1"/>
    <property type="molecule type" value="Genomic_DNA"/>
</dbReference>
<keyword evidence="3" id="KW-1185">Reference proteome</keyword>
<comment type="caution">
    <text evidence="2">The sequence shown here is derived from an EMBL/GenBank/DDBJ whole genome shotgun (WGS) entry which is preliminary data.</text>
</comment>
<dbReference type="Pfam" id="PF04120">
    <property type="entry name" value="Iron_permease"/>
    <property type="match status" value="1"/>
</dbReference>
<dbReference type="AlphaFoldDB" id="A0A553H0N4"/>
<name>A0A553H0N4_9PSED</name>
<dbReference type="GO" id="GO:0055085">
    <property type="term" value="P:transmembrane transport"/>
    <property type="evidence" value="ECO:0007669"/>
    <property type="project" value="InterPro"/>
</dbReference>
<feature type="transmembrane region" description="Helical" evidence="1">
    <location>
        <begin position="45"/>
        <end position="62"/>
    </location>
</feature>
<organism evidence="2 3">
    <name type="scientific">Pseudomonas mangiferae</name>
    <dbReference type="NCBI Taxonomy" id="2593654"/>
    <lineage>
        <taxon>Bacteria</taxon>
        <taxon>Pseudomonadati</taxon>
        <taxon>Pseudomonadota</taxon>
        <taxon>Gammaproteobacteria</taxon>
        <taxon>Pseudomonadales</taxon>
        <taxon>Pseudomonadaceae</taxon>
        <taxon>Pseudomonas</taxon>
    </lineage>
</organism>
<dbReference type="RefSeq" id="WP_143488054.1">
    <property type="nucleotide sequence ID" value="NZ_VJOY01000005.1"/>
</dbReference>
<evidence type="ECO:0000313" key="3">
    <source>
        <dbReference type="Proteomes" id="UP000315235"/>
    </source>
</evidence>
<proteinExistence type="predicted"/>
<keyword evidence="1" id="KW-0812">Transmembrane</keyword>
<dbReference type="Proteomes" id="UP000315235">
    <property type="component" value="Unassembled WGS sequence"/>
</dbReference>
<keyword evidence="1" id="KW-1133">Transmembrane helix</keyword>
<keyword evidence="1" id="KW-0472">Membrane</keyword>
<protein>
    <submittedName>
        <fullName evidence="2">Low affinity iron permease family protein</fullName>
    </submittedName>
</protein>
<accession>A0A553H0N4</accession>
<gene>
    <name evidence="2" type="ORF">FM069_08090</name>
</gene>
<dbReference type="InterPro" id="IPR007251">
    <property type="entry name" value="Iron_permease_Fet4"/>
</dbReference>
<reference evidence="2 3" key="1">
    <citation type="submission" date="2019-07" db="EMBL/GenBank/DDBJ databases">
        <title>Pseudomonas mangiferae sp. nov., isolated from bark of mango tree in Thailand.</title>
        <authorList>
            <person name="Srisuk N."/>
            <person name="Anurat P."/>
        </authorList>
    </citation>
    <scope>NUCLEOTIDE SEQUENCE [LARGE SCALE GENOMIC DNA]</scope>
    <source>
        <strain evidence="2 3">DMKU_BBB3-04</strain>
    </source>
</reference>
<evidence type="ECO:0000313" key="2">
    <source>
        <dbReference type="EMBL" id="TRX75311.1"/>
    </source>
</evidence>